<feature type="transmembrane region" description="Helical" evidence="2">
    <location>
        <begin position="410"/>
        <end position="430"/>
    </location>
</feature>
<proteinExistence type="predicted"/>
<feature type="transmembrane region" description="Helical" evidence="2">
    <location>
        <begin position="369"/>
        <end position="389"/>
    </location>
</feature>
<dbReference type="Pfam" id="PF25592">
    <property type="entry name" value="DUF7937"/>
    <property type="match status" value="1"/>
</dbReference>
<evidence type="ECO:0000313" key="5">
    <source>
        <dbReference type="EMBL" id="GEN80455.1"/>
    </source>
</evidence>
<dbReference type="Proteomes" id="UP000321484">
    <property type="component" value="Unassembled WGS sequence"/>
</dbReference>
<dbReference type="RefSeq" id="WP_222594390.1">
    <property type="nucleotide sequence ID" value="NZ_BJYK01000007.1"/>
</dbReference>
<feature type="transmembrane region" description="Helical" evidence="2">
    <location>
        <begin position="465"/>
        <end position="489"/>
    </location>
</feature>
<dbReference type="Pfam" id="PF25591">
    <property type="entry name" value="LRV_2"/>
    <property type="match status" value="1"/>
</dbReference>
<feature type="region of interest" description="Disordered" evidence="1">
    <location>
        <begin position="1"/>
        <end position="130"/>
    </location>
</feature>
<keyword evidence="6" id="KW-1185">Reference proteome</keyword>
<feature type="transmembrane region" description="Helical" evidence="2">
    <location>
        <begin position="210"/>
        <end position="228"/>
    </location>
</feature>
<feature type="domain" description="Leucine rich repeat variant" evidence="3">
    <location>
        <begin position="566"/>
        <end position="624"/>
    </location>
</feature>
<keyword evidence="2" id="KW-0472">Membrane</keyword>
<dbReference type="AlphaFoldDB" id="A0A511YZ27"/>
<feature type="transmembrane region" description="Helical" evidence="2">
    <location>
        <begin position="147"/>
        <end position="165"/>
    </location>
</feature>
<dbReference type="EMBL" id="BJYK01000007">
    <property type="protein sequence ID" value="GEN80455.1"/>
    <property type="molecule type" value="Genomic_DNA"/>
</dbReference>
<evidence type="ECO:0000256" key="2">
    <source>
        <dbReference type="SAM" id="Phobius"/>
    </source>
</evidence>
<evidence type="ECO:0000259" key="4">
    <source>
        <dbReference type="Pfam" id="PF25592"/>
    </source>
</evidence>
<evidence type="ECO:0000259" key="3">
    <source>
        <dbReference type="Pfam" id="PF25591"/>
    </source>
</evidence>
<dbReference type="InterPro" id="IPR057893">
    <property type="entry name" value="LRV_2"/>
</dbReference>
<feature type="compositionally biased region" description="Low complexity" evidence="1">
    <location>
        <begin position="72"/>
        <end position="111"/>
    </location>
</feature>
<protein>
    <submittedName>
        <fullName evidence="5">Uncharacterized protein</fullName>
    </submittedName>
</protein>
<feature type="transmembrane region" description="Helical" evidence="2">
    <location>
        <begin position="240"/>
        <end position="259"/>
    </location>
</feature>
<gene>
    <name evidence="5" type="ORF">AFE02nite_21890</name>
</gene>
<organism evidence="5 6">
    <name type="scientific">Actinotalea fermentans</name>
    <dbReference type="NCBI Taxonomy" id="43671"/>
    <lineage>
        <taxon>Bacteria</taxon>
        <taxon>Bacillati</taxon>
        <taxon>Actinomycetota</taxon>
        <taxon>Actinomycetes</taxon>
        <taxon>Micrococcales</taxon>
        <taxon>Cellulomonadaceae</taxon>
        <taxon>Actinotalea</taxon>
    </lineage>
</organism>
<feature type="compositionally biased region" description="Gly residues" evidence="1">
    <location>
        <begin position="39"/>
        <end position="53"/>
    </location>
</feature>
<feature type="transmembrane region" description="Helical" evidence="2">
    <location>
        <begin position="280"/>
        <end position="299"/>
    </location>
</feature>
<feature type="transmembrane region" description="Helical" evidence="2">
    <location>
        <begin position="339"/>
        <end position="357"/>
    </location>
</feature>
<feature type="transmembrane region" description="Helical" evidence="2">
    <location>
        <begin position="501"/>
        <end position="519"/>
    </location>
</feature>
<keyword evidence="2" id="KW-0812">Transmembrane</keyword>
<feature type="transmembrane region" description="Helical" evidence="2">
    <location>
        <begin position="177"/>
        <end position="198"/>
    </location>
</feature>
<feature type="transmembrane region" description="Helical" evidence="2">
    <location>
        <begin position="436"/>
        <end position="453"/>
    </location>
</feature>
<accession>A0A511YZ27</accession>
<name>A0A511YZ27_9CELL</name>
<evidence type="ECO:0000313" key="6">
    <source>
        <dbReference type="Proteomes" id="UP000321484"/>
    </source>
</evidence>
<dbReference type="InterPro" id="IPR057697">
    <property type="entry name" value="DUF7937"/>
</dbReference>
<evidence type="ECO:0000256" key="1">
    <source>
        <dbReference type="SAM" id="MobiDB-lite"/>
    </source>
</evidence>
<feature type="transmembrane region" description="Helical" evidence="2">
    <location>
        <begin position="311"/>
        <end position="332"/>
    </location>
</feature>
<comment type="caution">
    <text evidence="5">The sequence shown here is derived from an EMBL/GenBank/DDBJ whole genome shotgun (WGS) entry which is preliminary data.</text>
</comment>
<reference evidence="5 6" key="1">
    <citation type="submission" date="2019-07" db="EMBL/GenBank/DDBJ databases">
        <title>Whole genome shotgun sequence of Actinotalea fermentans NBRC 105374.</title>
        <authorList>
            <person name="Hosoyama A."/>
            <person name="Uohara A."/>
            <person name="Ohji S."/>
            <person name="Ichikawa N."/>
        </authorList>
    </citation>
    <scope>NUCLEOTIDE SEQUENCE [LARGE SCALE GENOMIC DNA]</scope>
    <source>
        <strain evidence="5 6">NBRC 105374</strain>
    </source>
</reference>
<sequence>MAKADKTGAAEQPEPTSAAVEPGGGRPADVERAAEPAGEPGGAPGGGPAGEPGGAEQPTAVLPVQPPYPQTAPQAGYPQQGYPQQGHAQQGYAQQSYPQEGYPQQGYPQQGWRPQLPTYGGWEDAHGSPTPSGAVRRAFAGVPGGDVVRDALAALLLVLGLTLPWDYGLDGLGRLEVVVITAISLVSLLAAYLARAGAYGPRLDVRRAGLLRFALNVPYLVMVLGFLVGDAFEGDSPELVGGVGAGLAVGLAGAVLAMAPRATELGGANPVDRGWLTVPAVIGGVAAVWVLAGLLVFVLGDGADYYSSAELVRVLLTVLLGPAVLALGVVGLLRRDEGWRLALAAVAATPVLLYLVADAGTAPGVLVESVHALPGGLVFWPAVAAAAAAPSARRAMRVTRARWADAAGRVLSVAIVVAAVDLLVSLLTIADSEEEGLWVVLTVVALLYLVAAVQARTFLREGRRVSPVVALAVAGALFLLGVVAVLLLLGSEWSGVTEIDLLLALGLPAAYTGVVLAHLSQDARGALGHPAVAEPPAWAAPPSSPGAAGVGAAGAGAAEQDAAVAYAVRQAQDPATPQATLADLATRVPATRVHIARHPAAYPDLLDWLAALGDPEVSRAVAERRGA</sequence>
<keyword evidence="2" id="KW-1133">Transmembrane helix</keyword>
<feature type="domain" description="DUF7937" evidence="4">
    <location>
        <begin position="146"/>
        <end position="517"/>
    </location>
</feature>